<evidence type="ECO:0000256" key="1">
    <source>
        <dbReference type="ARBA" id="ARBA00005585"/>
    </source>
</evidence>
<feature type="transmembrane region" description="Helical" evidence="2">
    <location>
        <begin position="44"/>
        <end position="63"/>
    </location>
</feature>
<proteinExistence type="inferred from homology"/>
<keyword evidence="5" id="KW-1185">Reference proteome</keyword>
<feature type="transmembrane region" description="Helical" evidence="2">
    <location>
        <begin position="20"/>
        <end position="37"/>
    </location>
</feature>
<dbReference type="Pfam" id="PF12349">
    <property type="entry name" value="Sterol-sensing"/>
    <property type="match status" value="1"/>
</dbReference>
<dbReference type="EMBL" id="OU963901">
    <property type="protein sequence ID" value="CAH2991710.1"/>
    <property type="molecule type" value="Genomic_DNA"/>
</dbReference>
<feature type="transmembrane region" description="Helical" evidence="2">
    <location>
        <begin position="888"/>
        <end position="911"/>
    </location>
</feature>
<keyword evidence="2" id="KW-0812">Transmembrane</keyword>
<dbReference type="InterPro" id="IPR051697">
    <property type="entry name" value="Patched_domain-protein"/>
</dbReference>
<reference evidence="4" key="1">
    <citation type="submission" date="2021-12" db="EMBL/GenBank/DDBJ databases">
        <authorList>
            <person name="King R."/>
        </authorList>
    </citation>
    <scope>NUCLEOTIDE SEQUENCE</scope>
</reference>
<keyword evidence="2" id="KW-0472">Membrane</keyword>
<feature type="transmembrane region" description="Helical" evidence="2">
    <location>
        <begin position="474"/>
        <end position="499"/>
    </location>
</feature>
<comment type="similarity">
    <text evidence="1">Belongs to the patched family.</text>
</comment>
<dbReference type="Proteomes" id="UP001153292">
    <property type="component" value="Chromosome 8"/>
</dbReference>
<gene>
    <name evidence="4" type="ORF">CHILSU_LOCUS10758</name>
</gene>
<evidence type="ECO:0000256" key="2">
    <source>
        <dbReference type="SAM" id="Phobius"/>
    </source>
</evidence>
<feature type="domain" description="SSD" evidence="3">
    <location>
        <begin position="339"/>
        <end position="499"/>
    </location>
</feature>
<feature type="transmembrane region" description="Helical" evidence="2">
    <location>
        <begin position="767"/>
        <end position="797"/>
    </location>
</feature>
<evidence type="ECO:0000313" key="5">
    <source>
        <dbReference type="Proteomes" id="UP001153292"/>
    </source>
</evidence>
<feature type="transmembrane region" description="Helical" evidence="2">
    <location>
        <begin position="446"/>
        <end position="468"/>
    </location>
</feature>
<dbReference type="InterPro" id="IPR000731">
    <property type="entry name" value="SSD"/>
</dbReference>
<dbReference type="PANTHER" id="PTHR10796">
    <property type="entry name" value="PATCHED-RELATED"/>
    <property type="match status" value="1"/>
</dbReference>
<dbReference type="SUPFAM" id="SSF82866">
    <property type="entry name" value="Multidrug efflux transporter AcrB transmembrane domain"/>
    <property type="match status" value="2"/>
</dbReference>
<accession>A0ABN8LHK7</accession>
<evidence type="ECO:0000259" key="3">
    <source>
        <dbReference type="PROSITE" id="PS50156"/>
    </source>
</evidence>
<dbReference type="InterPro" id="IPR053958">
    <property type="entry name" value="HMGCR/SNAP/NPC1-like_SSD"/>
</dbReference>
<keyword evidence="2" id="KW-1133">Transmembrane helix</keyword>
<dbReference type="PROSITE" id="PS50156">
    <property type="entry name" value="SSD"/>
    <property type="match status" value="1"/>
</dbReference>
<name>A0ABN8LHK7_CHISP</name>
<feature type="transmembrane region" description="Helical" evidence="2">
    <location>
        <begin position="373"/>
        <end position="397"/>
    </location>
</feature>
<sequence>MPVSSVFKYPQRIWEGISSTFVHFIEKIFFSLGVIIARRPWTTVIVTWIFILLSSAGLLQFYIEKNPMKLWVPPDSDFYYDTKWYIDNFNTGFRLQRIIITADDILDPKVLMILDNITNEVNSIKVKYNNSYFYLKDLCYKVPVVNFMNITQNVRSGKQLNENNNNKTITNSQSDNEYSDPTFWIGDDFYCSFLNSFQMSCLQNNILDLWNNNSTAIANLTKYDIVNKINNVKINPVTGHPLDYIQLLGGTKHDESGNVVSANSILLTWYTEVNMSSIDINEVGNLVGTEDWVSVPLAMWEAKFLDLMQTIAQNITGINVVYEAGRSFADISGETMFHDIDKLFMGIILMFLYIQFALSRCNWLEIRLTLGSVGLLCVGMAYVTAVSWCSIIGIPFGPVHSSLPFLLMGLGVDDMFVMSACWRNLSPEEAQKSLPTRIGLMLEHAGVSIVITSFTDIVALLIGAITILPSLKSFCIYAAVGVFFIFCYSVTFYVAVFTLDVMRVESNRNGLIFCYKHSKSISISKEDSIFQKIFSGFYKNIVFTTPGRTMIILFTLIMTGFSIESILHLEQKFDPKWFIPEDTYYKEFLDTHEYYYPEQGHTAMVFLGKMNYHHEFNKLFNLTQELSNQTYVAGVSDWIQPFVKYVSKNYNRDLKNISLVTENEFNTYLTRFLFSPIGGRFQINFKFSSPIQCGFPATNITATSVPFKFNRFEGPVEYIPAMNQVKNLIKSTSFETDDGYRSVWSKAFANWVTDEIIAVEVERNIELALLCVMICTTILITNLQMCLWIFICVLLTILNVLGWMQRWGMTVDIVCCIGLELAIGLCVDYAAHIGHTFLTTSGGYRTERAFKTVTSIGGAVLLGGGSTFLSLSLLSMSQAYTFKSFFKIFLLVIIFGLFNGLMFLPVVLSLIGPQAHIKRDKDDKSPETVELTGKCQILIVEKDTYYVET</sequence>
<feature type="transmembrane region" description="Helical" evidence="2">
    <location>
        <begin position="809"/>
        <end position="831"/>
    </location>
</feature>
<dbReference type="Gene3D" id="1.20.1640.10">
    <property type="entry name" value="Multidrug efflux transporter AcrB transmembrane domain"/>
    <property type="match status" value="2"/>
</dbReference>
<dbReference type="PANTHER" id="PTHR10796:SF130">
    <property type="entry name" value="PATCHED DOMAIN-CONTAINING PROTEIN 3-LIKE PROTEIN"/>
    <property type="match status" value="1"/>
</dbReference>
<evidence type="ECO:0000313" key="4">
    <source>
        <dbReference type="EMBL" id="CAH2991710.1"/>
    </source>
</evidence>
<protein>
    <recommendedName>
        <fullName evidence="3">SSD domain-containing protein</fullName>
    </recommendedName>
</protein>
<feature type="transmembrane region" description="Helical" evidence="2">
    <location>
        <begin position="852"/>
        <end position="876"/>
    </location>
</feature>
<organism evidence="4 5">
    <name type="scientific">Chilo suppressalis</name>
    <name type="common">Asiatic rice borer moth</name>
    <dbReference type="NCBI Taxonomy" id="168631"/>
    <lineage>
        <taxon>Eukaryota</taxon>
        <taxon>Metazoa</taxon>
        <taxon>Ecdysozoa</taxon>
        <taxon>Arthropoda</taxon>
        <taxon>Hexapoda</taxon>
        <taxon>Insecta</taxon>
        <taxon>Pterygota</taxon>
        <taxon>Neoptera</taxon>
        <taxon>Endopterygota</taxon>
        <taxon>Lepidoptera</taxon>
        <taxon>Glossata</taxon>
        <taxon>Ditrysia</taxon>
        <taxon>Pyraloidea</taxon>
        <taxon>Crambidae</taxon>
        <taxon>Crambinae</taxon>
        <taxon>Chilo</taxon>
    </lineage>
</organism>
<feature type="transmembrane region" description="Helical" evidence="2">
    <location>
        <begin position="343"/>
        <end position="361"/>
    </location>
</feature>